<gene>
    <name evidence="1" type="ORF">BV25DRAFT_1831839</name>
</gene>
<evidence type="ECO:0000313" key="2">
    <source>
        <dbReference type="Proteomes" id="UP000814140"/>
    </source>
</evidence>
<protein>
    <submittedName>
        <fullName evidence="1">Uncharacterized protein</fullName>
    </submittedName>
</protein>
<organism evidence="1 2">
    <name type="scientific">Artomyces pyxidatus</name>
    <dbReference type="NCBI Taxonomy" id="48021"/>
    <lineage>
        <taxon>Eukaryota</taxon>
        <taxon>Fungi</taxon>
        <taxon>Dikarya</taxon>
        <taxon>Basidiomycota</taxon>
        <taxon>Agaricomycotina</taxon>
        <taxon>Agaricomycetes</taxon>
        <taxon>Russulales</taxon>
        <taxon>Auriscalpiaceae</taxon>
        <taxon>Artomyces</taxon>
    </lineage>
</organism>
<dbReference type="Proteomes" id="UP000814140">
    <property type="component" value="Unassembled WGS sequence"/>
</dbReference>
<sequence length="729" mass="81383">MPGPGSKKSKAKAKKPQINRDGPGSALRRPGYAPPQNFVDNVYSAEGWDAVVDTLCAMLDLPDVTTRNGLKKIHKDFESVHSKLDDVYAYARAMSRDTEIAAIVQDRLACAVVAVYASMSVDSILRDRVFREADFLAKALPLLDNPSLCHVVLQALTAATHHGGIFVRQEIAKKTSVILQLLDEQPDDAVSAELGISVISHSVGAVVQNEDAPDPKLLKTVDMPRVMRTMLFFVRKPRSSYTLVHHALGFFSGASQHCSKDFHANPSAINLLLACVRTKDIRMRAEGVAAILRLHISDGKPDDTTQDMQKLMAAAGRGWPDHLVEAIMDYGMMRSETFVILTTAREYQKLMMEVVQSGDLAWLGLRLADLIGRTEYSIAQGGWQVEDPRTGKREFQDVGLPFIMWQDALPHCAKALRARGRPSEADPADILDLKWYIMKSRMVEAHAMAHKALERSPHIGFYYYVLTLGAEQADGLRDAKKGLKCPNLTPYVRFGLLYRAAEHAADMALKKLQDAMISGKNLEEGFAFAMSALEDSNTFIREAPPDTRSMKTVIYINTLMMLLVKGNELSSDLKELEFTNAKLKLADDIARFLGRPISQTQMRLARATIVERLPKAWQEWGDVVSRFVDHTKAELSAEKAEDDLTTWLAKLEIGDENMMGHHDDGHRTHPAINLNDVALYRCSWCGNPSAILRKCRGCQKARYCDSDCQKQHWTKSHKKTCAKNHVEDE</sequence>
<accession>A0ACB8SLM9</accession>
<evidence type="ECO:0000313" key="1">
    <source>
        <dbReference type="EMBL" id="KAI0056850.1"/>
    </source>
</evidence>
<comment type="caution">
    <text evidence="1">The sequence shown here is derived from an EMBL/GenBank/DDBJ whole genome shotgun (WGS) entry which is preliminary data.</text>
</comment>
<dbReference type="EMBL" id="MU277257">
    <property type="protein sequence ID" value="KAI0056850.1"/>
    <property type="molecule type" value="Genomic_DNA"/>
</dbReference>
<reference evidence="1" key="2">
    <citation type="journal article" date="2022" name="New Phytol.">
        <title>Evolutionary transition to the ectomycorrhizal habit in the genomes of a hyperdiverse lineage of mushroom-forming fungi.</title>
        <authorList>
            <person name="Looney B."/>
            <person name="Miyauchi S."/>
            <person name="Morin E."/>
            <person name="Drula E."/>
            <person name="Courty P.E."/>
            <person name="Kohler A."/>
            <person name="Kuo A."/>
            <person name="LaButti K."/>
            <person name="Pangilinan J."/>
            <person name="Lipzen A."/>
            <person name="Riley R."/>
            <person name="Andreopoulos W."/>
            <person name="He G."/>
            <person name="Johnson J."/>
            <person name="Nolan M."/>
            <person name="Tritt A."/>
            <person name="Barry K.W."/>
            <person name="Grigoriev I.V."/>
            <person name="Nagy L.G."/>
            <person name="Hibbett D."/>
            <person name="Henrissat B."/>
            <person name="Matheny P.B."/>
            <person name="Labbe J."/>
            <person name="Martin F.M."/>
        </authorList>
    </citation>
    <scope>NUCLEOTIDE SEQUENCE</scope>
    <source>
        <strain evidence="1">HHB10654</strain>
    </source>
</reference>
<keyword evidence="2" id="KW-1185">Reference proteome</keyword>
<proteinExistence type="predicted"/>
<reference evidence="1" key="1">
    <citation type="submission" date="2021-03" db="EMBL/GenBank/DDBJ databases">
        <authorList>
            <consortium name="DOE Joint Genome Institute"/>
            <person name="Ahrendt S."/>
            <person name="Looney B.P."/>
            <person name="Miyauchi S."/>
            <person name="Morin E."/>
            <person name="Drula E."/>
            <person name="Courty P.E."/>
            <person name="Chicoki N."/>
            <person name="Fauchery L."/>
            <person name="Kohler A."/>
            <person name="Kuo A."/>
            <person name="Labutti K."/>
            <person name="Pangilinan J."/>
            <person name="Lipzen A."/>
            <person name="Riley R."/>
            <person name="Andreopoulos W."/>
            <person name="He G."/>
            <person name="Johnson J."/>
            <person name="Barry K.W."/>
            <person name="Grigoriev I.V."/>
            <person name="Nagy L."/>
            <person name="Hibbett D."/>
            <person name="Henrissat B."/>
            <person name="Matheny P.B."/>
            <person name="Labbe J."/>
            <person name="Martin F."/>
        </authorList>
    </citation>
    <scope>NUCLEOTIDE SEQUENCE</scope>
    <source>
        <strain evidence="1">HHB10654</strain>
    </source>
</reference>
<name>A0ACB8SLM9_9AGAM</name>